<reference evidence="7 8" key="1">
    <citation type="submission" date="2016-10" db="EMBL/GenBank/DDBJ databases">
        <authorList>
            <person name="de Groot N.N."/>
        </authorList>
    </citation>
    <scope>NUCLEOTIDE SEQUENCE [LARGE SCALE GENOMIC DNA]</scope>
    <source>
        <strain evidence="7 8">CGMCC 1.6848</strain>
    </source>
</reference>
<feature type="signal peptide" evidence="5">
    <location>
        <begin position="1"/>
        <end position="20"/>
    </location>
</feature>
<dbReference type="RefSeq" id="WP_092849905.1">
    <property type="nucleotide sequence ID" value="NZ_FOPY01000020.1"/>
</dbReference>
<evidence type="ECO:0000256" key="3">
    <source>
        <dbReference type="ARBA" id="ARBA00023237"/>
    </source>
</evidence>
<evidence type="ECO:0000256" key="2">
    <source>
        <dbReference type="ARBA" id="ARBA00023136"/>
    </source>
</evidence>
<proteinExistence type="predicted"/>
<dbReference type="Proteomes" id="UP000199040">
    <property type="component" value="Unassembled WGS sequence"/>
</dbReference>
<dbReference type="PANTHER" id="PTHR30329">
    <property type="entry name" value="STATOR ELEMENT OF FLAGELLAR MOTOR COMPLEX"/>
    <property type="match status" value="1"/>
</dbReference>
<dbReference type="InterPro" id="IPR006665">
    <property type="entry name" value="OmpA-like"/>
</dbReference>
<keyword evidence="8" id="KW-1185">Reference proteome</keyword>
<dbReference type="PROSITE" id="PS51123">
    <property type="entry name" value="OMPA_2"/>
    <property type="match status" value="1"/>
</dbReference>
<evidence type="ECO:0000256" key="1">
    <source>
        <dbReference type="ARBA" id="ARBA00004442"/>
    </source>
</evidence>
<keyword evidence="2 4" id="KW-0472">Membrane</keyword>
<sequence length="214" mass="23856">MTLRNPVLAVALTAALAGCAAHPPAQEPARTFTLPDSYNTLTSRHVVIPGYERQGVYATRTTNWYYGAGKGLDRYVQGGTVYDEAYWQQHYASMPDDHKDAMKSVPLARFHFEFDSIALTPSSQQELDSFLEGEDLSGRVLVVGFTDHIGPESYNVPLSQRRADAIANRLRQAWPDARFLTEGHGTYPKLIDGTTDVARAANRRAEIYYLEADQ</sequence>
<accession>A0A1I3FQ69</accession>
<keyword evidence="5" id="KW-0732">Signal</keyword>
<evidence type="ECO:0000259" key="6">
    <source>
        <dbReference type="PROSITE" id="PS51123"/>
    </source>
</evidence>
<evidence type="ECO:0000313" key="8">
    <source>
        <dbReference type="Proteomes" id="UP000199040"/>
    </source>
</evidence>
<dbReference type="GO" id="GO:0009279">
    <property type="term" value="C:cell outer membrane"/>
    <property type="evidence" value="ECO:0007669"/>
    <property type="project" value="UniProtKB-SubCell"/>
</dbReference>
<name>A0A1I3FQ69_9GAMM</name>
<evidence type="ECO:0000256" key="5">
    <source>
        <dbReference type="SAM" id="SignalP"/>
    </source>
</evidence>
<dbReference type="PRINTS" id="PR01021">
    <property type="entry name" value="OMPADOMAIN"/>
</dbReference>
<dbReference type="PANTHER" id="PTHR30329:SF21">
    <property type="entry name" value="LIPOPROTEIN YIAD-RELATED"/>
    <property type="match status" value="1"/>
</dbReference>
<evidence type="ECO:0000256" key="4">
    <source>
        <dbReference type="PROSITE-ProRule" id="PRU00473"/>
    </source>
</evidence>
<dbReference type="CDD" id="cd07185">
    <property type="entry name" value="OmpA_C-like"/>
    <property type="match status" value="1"/>
</dbReference>
<dbReference type="Gene3D" id="3.30.1330.60">
    <property type="entry name" value="OmpA-like domain"/>
    <property type="match status" value="1"/>
</dbReference>
<feature type="chain" id="PRO_5011629973" evidence="5">
    <location>
        <begin position="21"/>
        <end position="214"/>
    </location>
</feature>
<gene>
    <name evidence="7" type="ORF">SAMN04487959_12032</name>
</gene>
<dbReference type="AlphaFoldDB" id="A0A1I3FQ69"/>
<feature type="domain" description="OmpA-like" evidence="6">
    <location>
        <begin position="99"/>
        <end position="213"/>
    </location>
</feature>
<comment type="subcellular location">
    <subcellularLocation>
        <location evidence="1">Cell outer membrane</location>
    </subcellularLocation>
</comment>
<dbReference type="STRING" id="442341.SAMN04487959_12032"/>
<dbReference type="SUPFAM" id="SSF103088">
    <property type="entry name" value="OmpA-like"/>
    <property type="match status" value="1"/>
</dbReference>
<protein>
    <submittedName>
        <fullName evidence="7">OmpA family protein</fullName>
    </submittedName>
</protein>
<evidence type="ECO:0000313" key="7">
    <source>
        <dbReference type="EMBL" id="SFI13349.1"/>
    </source>
</evidence>
<keyword evidence="3" id="KW-0998">Cell outer membrane</keyword>
<dbReference type="EMBL" id="FOPY01000020">
    <property type="protein sequence ID" value="SFI13349.1"/>
    <property type="molecule type" value="Genomic_DNA"/>
</dbReference>
<organism evidence="7 8">
    <name type="scientific">Modicisalibacter xianhensis</name>
    <dbReference type="NCBI Taxonomy" id="442341"/>
    <lineage>
        <taxon>Bacteria</taxon>
        <taxon>Pseudomonadati</taxon>
        <taxon>Pseudomonadota</taxon>
        <taxon>Gammaproteobacteria</taxon>
        <taxon>Oceanospirillales</taxon>
        <taxon>Halomonadaceae</taxon>
        <taxon>Modicisalibacter</taxon>
    </lineage>
</organism>
<dbReference type="InterPro" id="IPR050330">
    <property type="entry name" value="Bact_OuterMem_StrucFunc"/>
</dbReference>
<dbReference type="Pfam" id="PF00691">
    <property type="entry name" value="OmpA"/>
    <property type="match status" value="1"/>
</dbReference>
<dbReference type="InterPro" id="IPR036737">
    <property type="entry name" value="OmpA-like_sf"/>
</dbReference>
<dbReference type="InterPro" id="IPR006664">
    <property type="entry name" value="OMP_bac"/>
</dbReference>
<dbReference type="PROSITE" id="PS51257">
    <property type="entry name" value="PROKAR_LIPOPROTEIN"/>
    <property type="match status" value="1"/>
</dbReference>